<dbReference type="InterPro" id="IPR003594">
    <property type="entry name" value="HATPase_dom"/>
</dbReference>
<dbReference type="CDD" id="cd16936">
    <property type="entry name" value="HATPase_RsbW-like"/>
    <property type="match status" value="1"/>
</dbReference>
<sequence>MLVIESRAADAAQARRATADYVRDACPWVDRDAVVLVVSELVGNAARHTERGDWLLYLRCQGPVLTADVQDTSTAPPAPRRPDLAEGGGMGWHIAEDLTSSLTVLPHPHGKTVRAEWHAADAEPANRPAGRGSTRMALC</sequence>
<dbReference type="InterPro" id="IPR050267">
    <property type="entry name" value="Anti-sigma-factor_SerPK"/>
</dbReference>
<dbReference type="RefSeq" id="WP_246033387.1">
    <property type="nucleotide sequence ID" value="NZ_CP032698.1"/>
</dbReference>
<dbReference type="InterPro" id="IPR036890">
    <property type="entry name" value="HATPase_C_sf"/>
</dbReference>
<name>A0A387H4E4_9ACTN</name>
<feature type="domain" description="Histidine kinase/HSP90-like ATPase" evidence="3">
    <location>
        <begin position="5"/>
        <end position="117"/>
    </location>
</feature>
<dbReference type="GO" id="GO:0004674">
    <property type="term" value="F:protein serine/threonine kinase activity"/>
    <property type="evidence" value="ECO:0007669"/>
    <property type="project" value="UniProtKB-KW"/>
</dbReference>
<feature type="region of interest" description="Disordered" evidence="2">
    <location>
        <begin position="116"/>
        <end position="139"/>
    </location>
</feature>
<keyword evidence="5" id="KW-1185">Reference proteome</keyword>
<dbReference type="PANTHER" id="PTHR35526">
    <property type="entry name" value="ANTI-SIGMA-F FACTOR RSBW-RELATED"/>
    <property type="match status" value="1"/>
</dbReference>
<evidence type="ECO:0000259" key="3">
    <source>
        <dbReference type="Pfam" id="PF13581"/>
    </source>
</evidence>
<keyword evidence="1" id="KW-0418">Kinase</keyword>
<proteinExistence type="predicted"/>
<accession>A0A387H4E4</accession>
<dbReference type="Proteomes" id="UP000271554">
    <property type="component" value="Chromosome"/>
</dbReference>
<evidence type="ECO:0000313" key="5">
    <source>
        <dbReference type="Proteomes" id="UP000271554"/>
    </source>
</evidence>
<evidence type="ECO:0000313" key="4">
    <source>
        <dbReference type="EMBL" id="AYG78556.1"/>
    </source>
</evidence>
<dbReference type="Pfam" id="PF13581">
    <property type="entry name" value="HATPase_c_2"/>
    <property type="match status" value="1"/>
</dbReference>
<gene>
    <name evidence="4" type="ORF">DWB77_00664</name>
</gene>
<reference evidence="4 5" key="1">
    <citation type="submission" date="2018-10" db="EMBL/GenBank/DDBJ databases">
        <title>Relationship between Morphology and Antimicrobial Activity in Streptomyces.</title>
        <authorList>
            <person name="Kang H.J."/>
            <person name="Kim S.B."/>
        </authorList>
    </citation>
    <scope>NUCLEOTIDE SEQUENCE [LARGE SCALE GENOMIC DNA]</scope>
    <source>
        <strain evidence="4 5">BH38</strain>
    </source>
</reference>
<dbReference type="PANTHER" id="PTHR35526:SF3">
    <property type="entry name" value="ANTI-SIGMA-F FACTOR RSBW"/>
    <property type="match status" value="1"/>
</dbReference>
<evidence type="ECO:0000256" key="1">
    <source>
        <dbReference type="ARBA" id="ARBA00022527"/>
    </source>
</evidence>
<keyword evidence="1" id="KW-0808">Transferase</keyword>
<keyword evidence="1" id="KW-0723">Serine/threonine-protein kinase</keyword>
<feature type="region of interest" description="Disordered" evidence="2">
    <location>
        <begin position="69"/>
        <end position="89"/>
    </location>
</feature>
<dbReference type="EMBL" id="CP032698">
    <property type="protein sequence ID" value="AYG78556.1"/>
    <property type="molecule type" value="Genomic_DNA"/>
</dbReference>
<organism evidence="4 5">
    <name type="scientific">Streptomyces hundungensis</name>
    <dbReference type="NCBI Taxonomy" id="1077946"/>
    <lineage>
        <taxon>Bacteria</taxon>
        <taxon>Bacillati</taxon>
        <taxon>Actinomycetota</taxon>
        <taxon>Actinomycetes</taxon>
        <taxon>Kitasatosporales</taxon>
        <taxon>Streptomycetaceae</taxon>
        <taxon>Streptomyces</taxon>
    </lineage>
</organism>
<dbReference type="SUPFAM" id="SSF55874">
    <property type="entry name" value="ATPase domain of HSP90 chaperone/DNA topoisomerase II/histidine kinase"/>
    <property type="match status" value="1"/>
</dbReference>
<dbReference type="AlphaFoldDB" id="A0A387H4E4"/>
<evidence type="ECO:0000256" key="2">
    <source>
        <dbReference type="SAM" id="MobiDB-lite"/>
    </source>
</evidence>
<protein>
    <recommendedName>
        <fullName evidence="3">Histidine kinase/HSP90-like ATPase domain-containing protein</fullName>
    </recommendedName>
</protein>
<dbReference type="Gene3D" id="3.30.565.10">
    <property type="entry name" value="Histidine kinase-like ATPase, C-terminal domain"/>
    <property type="match status" value="1"/>
</dbReference>
<dbReference type="KEGG" id="shun:DWB77_00664"/>